<dbReference type="Proteomes" id="UP000596661">
    <property type="component" value="Chromosome 4"/>
</dbReference>
<protein>
    <submittedName>
        <fullName evidence="4">Uncharacterized protein</fullName>
    </submittedName>
</protein>
<dbReference type="Gramene" id="evm.model.04.388">
    <property type="protein sequence ID" value="cds.evm.model.04.388"/>
    <property type="gene ID" value="evm.TU.04.388"/>
</dbReference>
<dbReference type="Pfam" id="PF02458">
    <property type="entry name" value="Transferase"/>
    <property type="match status" value="1"/>
</dbReference>
<sequence>MTSTKVVEIEVISNEIIKPYSPTPDDLRHYKLSFLDQISPKVYNPLLFFYELKSDDPNDDHSHHNLNNNMINHLKKSLSKVLTLFYPLAGRFKDDLFVDCNDQGVPFLETKVKGQSFSEAIKAPIPSDHNKFLPFKLDEVGEFALGVQLNIFENGGIAIGLCTSHKIADALSCIMFVKTWAAIARCDDQTHDTITQPEFISATLFPPKDMGSYNQNIGITRTDIIAKRFVFDARAIKALKTKLISDEIKAPSRVEALSSFIWSRFVAATSNNSEKVHIVIHPVNLRPKFDPPLEDHHFGNFYRSAFTVVPSSSVGEDYCGRELVKRIREEIKKIDKEFVEKLKEGNEEHFHMIKDNCSSFVRGEVVTFAFTSLCRFQVYEADFGWGNPTWVGCPALNFHNVTAFFDTKTGDGIEAYISLKQDDMAKLEADNEFQTFVSPILLY</sequence>
<dbReference type="Gene3D" id="3.30.559.10">
    <property type="entry name" value="Chloramphenicol acetyltransferase-like domain"/>
    <property type="match status" value="2"/>
</dbReference>
<dbReference type="OMA" id="KPTWVGS"/>
<proteinExistence type="inferred from homology"/>
<keyword evidence="2" id="KW-0808">Transferase</keyword>
<name>A0A803PH96_CANSA</name>
<evidence type="ECO:0000256" key="2">
    <source>
        <dbReference type="ARBA" id="ARBA00022679"/>
    </source>
</evidence>
<keyword evidence="3" id="KW-0012">Acyltransferase</keyword>
<dbReference type="PANTHER" id="PTHR31623:SF46">
    <property type="entry name" value="VINORINE SYNTHASE-LIKE"/>
    <property type="match status" value="1"/>
</dbReference>
<organism evidence="4 5">
    <name type="scientific">Cannabis sativa</name>
    <name type="common">Hemp</name>
    <name type="synonym">Marijuana</name>
    <dbReference type="NCBI Taxonomy" id="3483"/>
    <lineage>
        <taxon>Eukaryota</taxon>
        <taxon>Viridiplantae</taxon>
        <taxon>Streptophyta</taxon>
        <taxon>Embryophyta</taxon>
        <taxon>Tracheophyta</taxon>
        <taxon>Spermatophyta</taxon>
        <taxon>Magnoliopsida</taxon>
        <taxon>eudicotyledons</taxon>
        <taxon>Gunneridae</taxon>
        <taxon>Pentapetalae</taxon>
        <taxon>rosids</taxon>
        <taxon>fabids</taxon>
        <taxon>Rosales</taxon>
        <taxon>Cannabaceae</taxon>
        <taxon>Cannabis</taxon>
    </lineage>
</organism>
<keyword evidence="5" id="KW-1185">Reference proteome</keyword>
<dbReference type="EMBL" id="UZAU01000358">
    <property type="status" value="NOT_ANNOTATED_CDS"/>
    <property type="molecule type" value="Genomic_DNA"/>
</dbReference>
<evidence type="ECO:0000313" key="4">
    <source>
        <dbReference type="EnsemblPlants" id="cds.evm.model.04.388"/>
    </source>
</evidence>
<evidence type="ECO:0000256" key="3">
    <source>
        <dbReference type="ARBA" id="ARBA00023315"/>
    </source>
</evidence>
<dbReference type="AlphaFoldDB" id="A0A803PH96"/>
<reference evidence="4" key="2">
    <citation type="submission" date="2021-03" db="UniProtKB">
        <authorList>
            <consortium name="EnsemblPlants"/>
        </authorList>
    </citation>
    <scope>IDENTIFICATION</scope>
</reference>
<accession>A0A803PH96</accession>
<reference evidence="4" key="1">
    <citation type="submission" date="2018-11" db="EMBL/GenBank/DDBJ databases">
        <authorList>
            <person name="Grassa J C."/>
        </authorList>
    </citation>
    <scope>NUCLEOTIDE SEQUENCE [LARGE SCALE GENOMIC DNA]</scope>
</reference>
<evidence type="ECO:0000313" key="5">
    <source>
        <dbReference type="Proteomes" id="UP000596661"/>
    </source>
</evidence>
<dbReference type="InterPro" id="IPR023213">
    <property type="entry name" value="CAT-like_dom_sf"/>
</dbReference>
<dbReference type="PANTHER" id="PTHR31623">
    <property type="entry name" value="F21J9.9"/>
    <property type="match status" value="1"/>
</dbReference>
<dbReference type="GO" id="GO:0016746">
    <property type="term" value="F:acyltransferase activity"/>
    <property type="evidence" value="ECO:0007669"/>
    <property type="project" value="UniProtKB-KW"/>
</dbReference>
<evidence type="ECO:0000256" key="1">
    <source>
        <dbReference type="ARBA" id="ARBA00009861"/>
    </source>
</evidence>
<dbReference type="EnsemblPlants" id="evm.model.04.388">
    <property type="protein sequence ID" value="cds.evm.model.04.388"/>
    <property type="gene ID" value="evm.TU.04.388"/>
</dbReference>
<comment type="similarity">
    <text evidence="1">Belongs to the plant acyltransferase family.</text>
</comment>
<dbReference type="OrthoDB" id="671439at2759"/>